<dbReference type="Pfam" id="PF00149">
    <property type="entry name" value="Metallophos"/>
    <property type="match status" value="1"/>
</dbReference>
<name>A0A9P5XIM4_9AGAR</name>
<dbReference type="FunFam" id="3.60.21.10:FF:000002">
    <property type="entry name" value="Serine/threonine-protein phosphatase"/>
    <property type="match status" value="1"/>
</dbReference>
<dbReference type="InterPro" id="IPR043360">
    <property type="entry name" value="PP2B"/>
</dbReference>
<dbReference type="InterPro" id="IPR004843">
    <property type="entry name" value="Calcineurin-like_PHP"/>
</dbReference>
<dbReference type="GO" id="GO:0033192">
    <property type="term" value="F:calmodulin-dependent protein phosphatase activity"/>
    <property type="evidence" value="ECO:0007669"/>
    <property type="project" value="InterPro"/>
</dbReference>
<comment type="catalytic activity">
    <reaction evidence="12 13">
        <text>O-phospho-L-threonyl-[protein] + H2O = L-threonyl-[protein] + phosphate</text>
        <dbReference type="Rhea" id="RHEA:47004"/>
        <dbReference type="Rhea" id="RHEA-COMP:11060"/>
        <dbReference type="Rhea" id="RHEA-COMP:11605"/>
        <dbReference type="ChEBI" id="CHEBI:15377"/>
        <dbReference type="ChEBI" id="CHEBI:30013"/>
        <dbReference type="ChEBI" id="CHEBI:43474"/>
        <dbReference type="ChEBI" id="CHEBI:61977"/>
        <dbReference type="EC" id="3.1.3.16"/>
    </reaction>
</comment>
<dbReference type="SUPFAM" id="SSF56300">
    <property type="entry name" value="Metallo-dependent phosphatases"/>
    <property type="match status" value="1"/>
</dbReference>
<evidence type="ECO:0000256" key="11">
    <source>
        <dbReference type="ARBA" id="ARBA00047761"/>
    </source>
</evidence>
<dbReference type="GO" id="GO:0046872">
    <property type="term" value="F:metal ion binding"/>
    <property type="evidence" value="ECO:0007669"/>
    <property type="project" value="UniProtKB-KW"/>
</dbReference>
<keyword evidence="10" id="KW-0408">Iron</keyword>
<dbReference type="PROSITE" id="PS00125">
    <property type="entry name" value="SER_THR_PHOSPHATASE"/>
    <property type="match status" value="1"/>
</dbReference>
<keyword evidence="9" id="KW-0904">Protein phosphatase</keyword>
<dbReference type="GO" id="GO:0097720">
    <property type="term" value="P:calcineurin-mediated signaling"/>
    <property type="evidence" value="ECO:0007669"/>
    <property type="project" value="InterPro"/>
</dbReference>
<comment type="catalytic activity">
    <reaction evidence="11">
        <text>O-phospho-L-seryl-[protein] + H2O = L-seryl-[protein] + phosphate</text>
        <dbReference type="Rhea" id="RHEA:20629"/>
        <dbReference type="Rhea" id="RHEA-COMP:9863"/>
        <dbReference type="Rhea" id="RHEA-COMP:11604"/>
        <dbReference type="ChEBI" id="CHEBI:15377"/>
        <dbReference type="ChEBI" id="CHEBI:29999"/>
        <dbReference type="ChEBI" id="CHEBI:43474"/>
        <dbReference type="ChEBI" id="CHEBI:83421"/>
        <dbReference type="EC" id="3.1.3.16"/>
    </reaction>
</comment>
<comment type="similarity">
    <text evidence="3">Belongs to the PPP phosphatase family. PP-2B subfamily.</text>
</comment>
<sequence length="660" mass="73725">MMSTHLERAIEQIQDSRNSHREVDWTQHTLEDGNVVSTQERVVKDVQAPAMFKPTAEQFFANRGQDRTKPDVAFLKNHFYREGRLTEEQALWILERGTELLRKEPNVLQVDAPITVCGDIHGQYYDLMKLFEVGGSPADTRYLFLGDYVDRGYFSIECVLYLWSLKIWYPDTLFLLRGNHECRHLTDYFTFKLECKHKYSERVYEACMESFCALPLAAVMNKQFLCIHGGLSPELNTLDDIRAIDRFREPPTHGIMCDILWADPIEDFGSEKTSENFVHNHVRGCSFFFTYQAACQFLERNNLLSIIRAHEAQDAGYRMYRKTKTTGFPSVMTIFSAPNYLDVYNNKAAVLKYESNVMNIRQFNCTPHPYWLPNFMDVFTWSLPFVGEKITDMLVAVLNTCTKEELEESDDELSLVSPNATTEESAERRKVIKNKILAVGRMARVFALLREESEKVSELKSVSGSSKLPYGTLASGTEGIKEAIQGFDDARKSDIENERLPPELFDADSEEGKAIMSQPISPQETTEEQPGVSANGVNASLERAIATGSVPTSINTSAIMTPKSPTSPYSPTSPTVGGLKRGHSRTASLGTTMTSPSTRRRSLESTISLIHGVLDGQEKITEEDQVDGLANQLAGSSVGSSSAGASSGTGSANGTRSSAR</sequence>
<feature type="compositionally biased region" description="Basic and acidic residues" evidence="14">
    <location>
        <begin position="1"/>
        <end position="10"/>
    </location>
</feature>
<evidence type="ECO:0000256" key="1">
    <source>
        <dbReference type="ARBA" id="ARBA00001947"/>
    </source>
</evidence>
<evidence type="ECO:0000256" key="4">
    <source>
        <dbReference type="ARBA" id="ARBA00011112"/>
    </source>
</evidence>
<evidence type="ECO:0000313" key="16">
    <source>
        <dbReference type="EMBL" id="KAF9450230.1"/>
    </source>
</evidence>
<feature type="compositionally biased region" description="Low complexity" evidence="14">
    <location>
        <begin position="634"/>
        <end position="660"/>
    </location>
</feature>
<proteinExistence type="inferred from homology"/>
<evidence type="ECO:0000256" key="7">
    <source>
        <dbReference type="ARBA" id="ARBA00022833"/>
    </source>
</evidence>
<feature type="region of interest" description="Disordered" evidence="14">
    <location>
        <begin position="631"/>
        <end position="660"/>
    </location>
</feature>
<evidence type="ECO:0000256" key="10">
    <source>
        <dbReference type="ARBA" id="ARBA00023004"/>
    </source>
</evidence>
<dbReference type="InterPro" id="IPR006186">
    <property type="entry name" value="Ser/Thr-sp_prot-phosphatase"/>
</dbReference>
<keyword evidence="8" id="KW-0112">Calmodulin-binding</keyword>
<dbReference type="OrthoDB" id="5593063at2759"/>
<feature type="region of interest" description="Disordered" evidence="14">
    <location>
        <begin position="1"/>
        <end position="21"/>
    </location>
</feature>
<dbReference type="InterPro" id="IPR029052">
    <property type="entry name" value="Metallo-depent_PP-like"/>
</dbReference>
<evidence type="ECO:0000256" key="3">
    <source>
        <dbReference type="ARBA" id="ARBA00009905"/>
    </source>
</evidence>
<dbReference type="PANTHER" id="PTHR45673">
    <property type="entry name" value="SERINE/THREONINE-PROTEIN PHOSPHATASE 2B CATALYTIC SUBUNIT 1-RELATED"/>
    <property type="match status" value="1"/>
</dbReference>
<feature type="domain" description="Serine/threonine specific protein phosphatases" evidence="15">
    <location>
        <begin position="176"/>
        <end position="181"/>
    </location>
</feature>
<comment type="cofactor">
    <cofactor evidence="1">
        <name>Zn(2+)</name>
        <dbReference type="ChEBI" id="CHEBI:29105"/>
    </cofactor>
</comment>
<evidence type="ECO:0000259" key="15">
    <source>
        <dbReference type="PROSITE" id="PS00125"/>
    </source>
</evidence>
<keyword evidence="17" id="KW-1185">Reference proteome</keyword>
<feature type="region of interest" description="Disordered" evidence="14">
    <location>
        <begin position="556"/>
        <end position="599"/>
    </location>
</feature>
<dbReference type="EMBL" id="MU151110">
    <property type="protein sequence ID" value="KAF9450230.1"/>
    <property type="molecule type" value="Genomic_DNA"/>
</dbReference>
<comment type="cofactor">
    <cofactor evidence="2">
        <name>Fe(3+)</name>
        <dbReference type="ChEBI" id="CHEBI:29034"/>
    </cofactor>
</comment>
<keyword evidence="6 13" id="KW-0378">Hydrolase</keyword>
<protein>
    <recommendedName>
        <fullName evidence="13">Serine/threonine-protein phosphatase</fullName>
        <ecNumber evidence="13">3.1.3.16</ecNumber>
    </recommendedName>
</protein>
<evidence type="ECO:0000313" key="17">
    <source>
        <dbReference type="Proteomes" id="UP000807342"/>
    </source>
</evidence>
<evidence type="ECO:0000256" key="6">
    <source>
        <dbReference type="ARBA" id="ARBA00022801"/>
    </source>
</evidence>
<dbReference type="InterPro" id="IPR041751">
    <property type="entry name" value="MPP_PP2B"/>
</dbReference>
<evidence type="ECO:0000256" key="14">
    <source>
        <dbReference type="SAM" id="MobiDB-lite"/>
    </source>
</evidence>
<dbReference type="PRINTS" id="PR00114">
    <property type="entry name" value="STPHPHTASE"/>
</dbReference>
<accession>A0A9P5XIM4</accession>
<reference evidence="16" key="1">
    <citation type="submission" date="2020-11" db="EMBL/GenBank/DDBJ databases">
        <authorList>
            <consortium name="DOE Joint Genome Institute"/>
            <person name="Ahrendt S."/>
            <person name="Riley R."/>
            <person name="Andreopoulos W."/>
            <person name="Labutti K."/>
            <person name="Pangilinan J."/>
            <person name="Ruiz-Duenas F.J."/>
            <person name="Barrasa J.M."/>
            <person name="Sanchez-Garcia M."/>
            <person name="Camarero S."/>
            <person name="Miyauchi S."/>
            <person name="Serrano A."/>
            <person name="Linde D."/>
            <person name="Babiker R."/>
            <person name="Drula E."/>
            <person name="Ayuso-Fernandez I."/>
            <person name="Pacheco R."/>
            <person name="Padilla G."/>
            <person name="Ferreira P."/>
            <person name="Barriuso J."/>
            <person name="Kellner H."/>
            <person name="Castanera R."/>
            <person name="Alfaro M."/>
            <person name="Ramirez L."/>
            <person name="Pisabarro A.G."/>
            <person name="Kuo A."/>
            <person name="Tritt A."/>
            <person name="Lipzen A."/>
            <person name="He G."/>
            <person name="Yan M."/>
            <person name="Ng V."/>
            <person name="Cullen D."/>
            <person name="Martin F."/>
            <person name="Rosso M.-N."/>
            <person name="Henrissat B."/>
            <person name="Hibbett D."/>
            <person name="Martinez A.T."/>
            <person name="Grigoriev I.V."/>
        </authorList>
    </citation>
    <scope>NUCLEOTIDE SEQUENCE</scope>
    <source>
        <strain evidence="16">MF-IS2</strain>
    </source>
</reference>
<comment type="caution">
    <text evidence="16">The sequence shown here is derived from an EMBL/GenBank/DDBJ whole genome shotgun (WGS) entry which is preliminary data.</text>
</comment>
<dbReference type="AlphaFoldDB" id="A0A9P5XIM4"/>
<dbReference type="CDD" id="cd07416">
    <property type="entry name" value="MPP_PP2B"/>
    <property type="match status" value="1"/>
</dbReference>
<evidence type="ECO:0000256" key="13">
    <source>
        <dbReference type="RuleBase" id="RU004273"/>
    </source>
</evidence>
<dbReference type="SMART" id="SM00156">
    <property type="entry name" value="PP2Ac"/>
    <property type="match status" value="1"/>
</dbReference>
<keyword evidence="7" id="KW-0862">Zinc</keyword>
<dbReference type="GO" id="GO:0005516">
    <property type="term" value="F:calmodulin binding"/>
    <property type="evidence" value="ECO:0007669"/>
    <property type="project" value="UniProtKB-KW"/>
</dbReference>
<keyword evidence="5" id="KW-0479">Metal-binding</keyword>
<evidence type="ECO:0000256" key="12">
    <source>
        <dbReference type="ARBA" id="ARBA00048336"/>
    </source>
</evidence>
<feature type="compositionally biased region" description="Low complexity" evidence="14">
    <location>
        <begin position="561"/>
        <end position="575"/>
    </location>
</feature>
<dbReference type="Gene3D" id="3.60.21.10">
    <property type="match status" value="1"/>
</dbReference>
<evidence type="ECO:0000256" key="5">
    <source>
        <dbReference type="ARBA" id="ARBA00022723"/>
    </source>
</evidence>
<organism evidence="16 17">
    <name type="scientific">Macrolepiota fuliginosa MF-IS2</name>
    <dbReference type="NCBI Taxonomy" id="1400762"/>
    <lineage>
        <taxon>Eukaryota</taxon>
        <taxon>Fungi</taxon>
        <taxon>Dikarya</taxon>
        <taxon>Basidiomycota</taxon>
        <taxon>Agaricomycotina</taxon>
        <taxon>Agaricomycetes</taxon>
        <taxon>Agaricomycetidae</taxon>
        <taxon>Agaricales</taxon>
        <taxon>Agaricineae</taxon>
        <taxon>Agaricaceae</taxon>
        <taxon>Macrolepiota</taxon>
    </lineage>
</organism>
<evidence type="ECO:0000256" key="2">
    <source>
        <dbReference type="ARBA" id="ARBA00001965"/>
    </source>
</evidence>
<evidence type="ECO:0000256" key="8">
    <source>
        <dbReference type="ARBA" id="ARBA00022860"/>
    </source>
</evidence>
<dbReference type="EC" id="3.1.3.16" evidence="13"/>
<gene>
    <name evidence="16" type="ORF">P691DRAFT_701728</name>
</gene>
<comment type="subunit">
    <text evidence="4">Composed of two components (A and B), the A component is the catalytic subunit and the B component confers calcium sensitivity.</text>
</comment>
<evidence type="ECO:0000256" key="9">
    <source>
        <dbReference type="ARBA" id="ARBA00022912"/>
    </source>
</evidence>
<dbReference type="Proteomes" id="UP000807342">
    <property type="component" value="Unassembled WGS sequence"/>
</dbReference>